<proteinExistence type="predicted"/>
<dbReference type="Proteomes" id="UP001419268">
    <property type="component" value="Unassembled WGS sequence"/>
</dbReference>
<protein>
    <submittedName>
        <fullName evidence="1">Uncharacterized protein</fullName>
    </submittedName>
</protein>
<dbReference type="AlphaFoldDB" id="A0AAP0P0U9"/>
<organism evidence="1 2">
    <name type="scientific">Stephania cephalantha</name>
    <dbReference type="NCBI Taxonomy" id="152367"/>
    <lineage>
        <taxon>Eukaryota</taxon>
        <taxon>Viridiplantae</taxon>
        <taxon>Streptophyta</taxon>
        <taxon>Embryophyta</taxon>
        <taxon>Tracheophyta</taxon>
        <taxon>Spermatophyta</taxon>
        <taxon>Magnoliopsida</taxon>
        <taxon>Ranunculales</taxon>
        <taxon>Menispermaceae</taxon>
        <taxon>Menispermoideae</taxon>
        <taxon>Cissampelideae</taxon>
        <taxon>Stephania</taxon>
    </lineage>
</organism>
<comment type="caution">
    <text evidence="1">The sequence shown here is derived from an EMBL/GenBank/DDBJ whole genome shotgun (WGS) entry which is preliminary data.</text>
</comment>
<keyword evidence="2" id="KW-1185">Reference proteome</keyword>
<dbReference type="EMBL" id="JBBNAG010000006">
    <property type="protein sequence ID" value="KAK9125979.1"/>
    <property type="molecule type" value="Genomic_DNA"/>
</dbReference>
<gene>
    <name evidence="1" type="ORF">Scep_014825</name>
</gene>
<sequence>MKLTHSQPDTPIDEKKLYLSVIERDDKGHTYGLGWTPLVSRRRHVGAGFSLPMSTNDDLIEQLWGDIKKLQRSLLRVINDKTLDRDQLQEMQGRLGCVEHALMDRLGISFAPLANVDDS</sequence>
<name>A0AAP0P0U9_9MAGN</name>
<evidence type="ECO:0000313" key="2">
    <source>
        <dbReference type="Proteomes" id="UP001419268"/>
    </source>
</evidence>
<evidence type="ECO:0000313" key="1">
    <source>
        <dbReference type="EMBL" id="KAK9125979.1"/>
    </source>
</evidence>
<reference evidence="1 2" key="1">
    <citation type="submission" date="2024-01" db="EMBL/GenBank/DDBJ databases">
        <title>Genome assemblies of Stephania.</title>
        <authorList>
            <person name="Yang L."/>
        </authorList>
    </citation>
    <scope>NUCLEOTIDE SEQUENCE [LARGE SCALE GENOMIC DNA]</scope>
    <source>
        <strain evidence="1">JXDWG</strain>
        <tissue evidence="1">Leaf</tissue>
    </source>
</reference>
<accession>A0AAP0P0U9</accession>